<name>A0A8T0GVJ4_CERPU</name>
<keyword evidence="3" id="KW-1185">Reference proteome</keyword>
<evidence type="ECO:0008006" key="4">
    <source>
        <dbReference type="Google" id="ProtNLM"/>
    </source>
</evidence>
<dbReference type="Proteomes" id="UP000822688">
    <property type="component" value="Chromosome 8"/>
</dbReference>
<organism evidence="2 3">
    <name type="scientific">Ceratodon purpureus</name>
    <name type="common">Fire moss</name>
    <name type="synonym">Dicranum purpureum</name>
    <dbReference type="NCBI Taxonomy" id="3225"/>
    <lineage>
        <taxon>Eukaryota</taxon>
        <taxon>Viridiplantae</taxon>
        <taxon>Streptophyta</taxon>
        <taxon>Embryophyta</taxon>
        <taxon>Bryophyta</taxon>
        <taxon>Bryophytina</taxon>
        <taxon>Bryopsida</taxon>
        <taxon>Dicranidae</taxon>
        <taxon>Pseudoditrichales</taxon>
        <taxon>Ditrichaceae</taxon>
        <taxon>Ceratodon</taxon>
    </lineage>
</organism>
<protein>
    <recommendedName>
        <fullName evidence="4">Secreted protein</fullName>
    </recommendedName>
</protein>
<evidence type="ECO:0000256" key="1">
    <source>
        <dbReference type="SAM" id="SignalP"/>
    </source>
</evidence>
<feature type="signal peptide" evidence="1">
    <location>
        <begin position="1"/>
        <end position="19"/>
    </location>
</feature>
<comment type="caution">
    <text evidence="2">The sequence shown here is derived from an EMBL/GenBank/DDBJ whole genome shotgun (WGS) entry which is preliminary data.</text>
</comment>
<proteinExistence type="predicted"/>
<accession>A0A8T0GVJ4</accession>
<gene>
    <name evidence="2" type="ORF">KC19_8G057700</name>
</gene>
<reference evidence="2" key="1">
    <citation type="submission" date="2020-06" db="EMBL/GenBank/DDBJ databases">
        <title>WGS assembly of Ceratodon purpureus strain R40.</title>
        <authorList>
            <person name="Carey S.B."/>
            <person name="Jenkins J."/>
            <person name="Shu S."/>
            <person name="Lovell J.T."/>
            <person name="Sreedasyam A."/>
            <person name="Maumus F."/>
            <person name="Tiley G.P."/>
            <person name="Fernandez-Pozo N."/>
            <person name="Barry K."/>
            <person name="Chen C."/>
            <person name="Wang M."/>
            <person name="Lipzen A."/>
            <person name="Daum C."/>
            <person name="Saski C.A."/>
            <person name="Payton A.C."/>
            <person name="Mcbreen J.C."/>
            <person name="Conrad R.E."/>
            <person name="Kollar L.M."/>
            <person name="Olsson S."/>
            <person name="Huttunen S."/>
            <person name="Landis J.B."/>
            <person name="Wickett N.J."/>
            <person name="Johnson M.G."/>
            <person name="Rensing S.A."/>
            <person name="Grimwood J."/>
            <person name="Schmutz J."/>
            <person name="Mcdaniel S.F."/>
        </authorList>
    </citation>
    <scope>NUCLEOTIDE SEQUENCE</scope>
    <source>
        <strain evidence="2">R40</strain>
    </source>
</reference>
<keyword evidence="1" id="KW-0732">Signal</keyword>
<dbReference type="AlphaFoldDB" id="A0A8T0GVJ4"/>
<evidence type="ECO:0000313" key="2">
    <source>
        <dbReference type="EMBL" id="KAG0563771.1"/>
    </source>
</evidence>
<feature type="chain" id="PRO_5035786144" description="Secreted protein" evidence="1">
    <location>
        <begin position="20"/>
        <end position="73"/>
    </location>
</feature>
<evidence type="ECO:0000313" key="3">
    <source>
        <dbReference type="Proteomes" id="UP000822688"/>
    </source>
</evidence>
<dbReference type="EMBL" id="CM026429">
    <property type="protein sequence ID" value="KAG0563771.1"/>
    <property type="molecule type" value="Genomic_DNA"/>
</dbReference>
<sequence>MFLVCLVCVFVLEVKFCVSEKSFRLRQVIYGDHFRVFDRMYLMRHLITEQSIRRIPVLICLLLGLLLACPTSQ</sequence>